<proteinExistence type="predicted"/>
<reference evidence="1" key="1">
    <citation type="submission" date="2024-05" db="EMBL/GenBank/DDBJ databases">
        <authorList>
            <person name="Yu L."/>
        </authorList>
    </citation>
    <scope>NUCLEOTIDE SEQUENCE</scope>
    <source>
        <strain evidence="1">G08B096</strain>
    </source>
</reference>
<protein>
    <recommendedName>
        <fullName evidence="2">Carboxymuconolactone decarboxylase family protein</fullName>
    </recommendedName>
</protein>
<sequence>MDYVDQLRRLAIHADEPAPESLAVAAAEGLAPRELAIGRFSALIAMGGTDASFSAAVDEAVRAQVSARELVHAILGVAAVVGMPRAVSAAQHLAVVLGLDDDTVVPGSE</sequence>
<evidence type="ECO:0000313" key="1">
    <source>
        <dbReference type="EMBL" id="XBX80741.1"/>
    </source>
</evidence>
<dbReference type="InterPro" id="IPR029032">
    <property type="entry name" value="AhpD-like"/>
</dbReference>
<dbReference type="AlphaFoldDB" id="A0AAU7W2S3"/>
<dbReference type="RefSeq" id="WP_350346767.1">
    <property type="nucleotide sequence ID" value="NZ_CP158374.1"/>
</dbReference>
<gene>
    <name evidence="1" type="ORF">ABIQ69_08900</name>
</gene>
<accession>A0AAU7W2S3</accession>
<organism evidence="1">
    <name type="scientific">Agromyces sp. G08B096</name>
    <dbReference type="NCBI Taxonomy" id="3156399"/>
    <lineage>
        <taxon>Bacteria</taxon>
        <taxon>Bacillati</taxon>
        <taxon>Actinomycetota</taxon>
        <taxon>Actinomycetes</taxon>
        <taxon>Micrococcales</taxon>
        <taxon>Microbacteriaceae</taxon>
        <taxon>Agromyces</taxon>
    </lineage>
</organism>
<evidence type="ECO:0008006" key="2">
    <source>
        <dbReference type="Google" id="ProtNLM"/>
    </source>
</evidence>
<dbReference type="SUPFAM" id="SSF69118">
    <property type="entry name" value="AhpD-like"/>
    <property type="match status" value="1"/>
</dbReference>
<dbReference type="Gene3D" id="1.20.1290.10">
    <property type="entry name" value="AhpD-like"/>
    <property type="match status" value="1"/>
</dbReference>
<name>A0AAU7W2S3_9MICO</name>
<dbReference type="EMBL" id="CP158374">
    <property type="protein sequence ID" value="XBX80741.1"/>
    <property type="molecule type" value="Genomic_DNA"/>
</dbReference>